<comment type="subcellular location">
    <subcellularLocation>
        <location evidence="6">Cytoplasm</location>
    </subcellularLocation>
</comment>
<dbReference type="EMBL" id="WWSC01000008">
    <property type="protein sequence ID" value="MZK41733.1"/>
    <property type="molecule type" value="Genomic_DNA"/>
</dbReference>
<dbReference type="RefSeq" id="WP_130096647.1">
    <property type="nucleotide sequence ID" value="NZ_JBCPDX010000001.1"/>
</dbReference>
<keyword evidence="3 6" id="KW-0489">Methyltransferase</keyword>
<dbReference type="EC" id="2.1.1.-" evidence="6"/>
<feature type="binding site" evidence="6">
    <location>
        <position position="159"/>
    </location>
    <ligand>
        <name>S-adenosyl-L-methionine</name>
        <dbReference type="ChEBI" id="CHEBI:59789"/>
    </ligand>
</feature>
<feature type="binding site" evidence="6">
    <location>
        <position position="253"/>
    </location>
    <ligand>
        <name>S-adenosyl-L-methionine</name>
        <dbReference type="ChEBI" id="CHEBI:59789"/>
    </ligand>
</feature>
<proteinExistence type="inferred from homology"/>
<comment type="catalytic activity">
    <reaction evidence="6">
        <text>L-lysyl-[protein] + 3 S-adenosyl-L-methionine = N(6),N(6),N(6)-trimethyl-L-lysyl-[protein] + 3 S-adenosyl-L-homocysteine + 3 H(+)</text>
        <dbReference type="Rhea" id="RHEA:54192"/>
        <dbReference type="Rhea" id="RHEA-COMP:9752"/>
        <dbReference type="Rhea" id="RHEA-COMP:13826"/>
        <dbReference type="ChEBI" id="CHEBI:15378"/>
        <dbReference type="ChEBI" id="CHEBI:29969"/>
        <dbReference type="ChEBI" id="CHEBI:57856"/>
        <dbReference type="ChEBI" id="CHEBI:59789"/>
        <dbReference type="ChEBI" id="CHEBI:61961"/>
    </reaction>
</comment>
<sequence length="317" mass="35863">MKWNQFRLKTTTEAEDIVSSMLADLGIEGVQIEDKIPLTQSDKEQMFVDILPDMPEDDGCAYLTFYLDEEVDKHEMLLKVRQELEEMRSYLNVGDCTIEESQTEDVDWVNNWKQYFHQFYIDDILVIPSWENVEAKDSDKMVIHIDPGTAFGTGMHETTQLCIRQLKKYVTEDTEILDVGCGSGILGMLALKFGAKHSVGTDLDPCAIDATYENMDNNGISRDQYEVMIGNIIDDKEVQDKVGYEKYDIVAANILADVLVPLTPVIIHQLKKGGIYITSGIIEDKEEVVVEAVKKAGLEVLEVNHQGEWVSITARKN</sequence>
<dbReference type="AlphaFoldDB" id="A0A6L8RZG3"/>
<dbReference type="InterPro" id="IPR029063">
    <property type="entry name" value="SAM-dependent_MTases_sf"/>
</dbReference>
<dbReference type="GO" id="GO:0005840">
    <property type="term" value="C:ribosome"/>
    <property type="evidence" value="ECO:0007669"/>
    <property type="project" value="UniProtKB-KW"/>
</dbReference>
<dbReference type="GO" id="GO:0008276">
    <property type="term" value="F:protein methyltransferase activity"/>
    <property type="evidence" value="ECO:0007669"/>
    <property type="project" value="UniProtKB-UniRule"/>
</dbReference>
<dbReference type="PANTHER" id="PTHR43648">
    <property type="entry name" value="ELECTRON TRANSFER FLAVOPROTEIN BETA SUBUNIT LYSINE METHYLTRANSFERASE"/>
    <property type="match status" value="1"/>
</dbReference>
<comment type="caution">
    <text evidence="7">The sequence shown here is derived from an EMBL/GenBank/DDBJ whole genome shotgun (WGS) entry which is preliminary data.</text>
</comment>
<dbReference type="Pfam" id="PF06325">
    <property type="entry name" value="PrmA"/>
    <property type="match status" value="1"/>
</dbReference>
<dbReference type="Gene3D" id="3.40.50.150">
    <property type="entry name" value="Vaccinia Virus protein VP39"/>
    <property type="match status" value="1"/>
</dbReference>
<dbReference type="PANTHER" id="PTHR43648:SF1">
    <property type="entry name" value="ELECTRON TRANSFER FLAVOPROTEIN BETA SUBUNIT LYSINE METHYLTRANSFERASE"/>
    <property type="match status" value="1"/>
</dbReference>
<dbReference type="InterPro" id="IPR004498">
    <property type="entry name" value="Ribosomal_PrmA_MeTrfase"/>
</dbReference>
<feature type="binding site" evidence="6">
    <location>
        <position position="202"/>
    </location>
    <ligand>
        <name>S-adenosyl-L-methionine</name>
        <dbReference type="ChEBI" id="CHEBI:59789"/>
    </ligand>
</feature>
<evidence type="ECO:0000313" key="8">
    <source>
        <dbReference type="Proteomes" id="UP000472916"/>
    </source>
</evidence>
<feature type="binding site" evidence="6">
    <location>
        <position position="180"/>
    </location>
    <ligand>
        <name>S-adenosyl-L-methionine</name>
        <dbReference type="ChEBI" id="CHEBI:59789"/>
    </ligand>
</feature>
<dbReference type="PIRSF" id="PIRSF000401">
    <property type="entry name" value="RPL11_MTase"/>
    <property type="match status" value="1"/>
</dbReference>
<protein>
    <recommendedName>
        <fullName evidence="6">Ribosomal protein L11 methyltransferase</fullName>
        <shortName evidence="6">L11 Mtase</shortName>
        <ecNumber evidence="6">2.1.1.-</ecNumber>
    </recommendedName>
</protein>
<evidence type="ECO:0000256" key="5">
    <source>
        <dbReference type="ARBA" id="ARBA00022691"/>
    </source>
</evidence>
<dbReference type="GO" id="GO:0005737">
    <property type="term" value="C:cytoplasm"/>
    <property type="evidence" value="ECO:0007669"/>
    <property type="project" value="UniProtKB-SubCell"/>
</dbReference>
<reference evidence="7 8" key="1">
    <citation type="journal article" date="2019" name="Nat. Med.">
        <title>A library of human gut bacterial isolates paired with longitudinal multiomics data enables mechanistic microbiome research.</title>
        <authorList>
            <person name="Poyet M."/>
            <person name="Groussin M."/>
            <person name="Gibbons S.M."/>
            <person name="Avila-Pacheco J."/>
            <person name="Jiang X."/>
            <person name="Kearney S.M."/>
            <person name="Perrotta A.R."/>
            <person name="Berdy B."/>
            <person name="Zhao S."/>
            <person name="Lieberman T.D."/>
            <person name="Swanson P.K."/>
            <person name="Smith M."/>
            <person name="Roesemann S."/>
            <person name="Alexander J.E."/>
            <person name="Rich S.A."/>
            <person name="Livny J."/>
            <person name="Vlamakis H."/>
            <person name="Clish C."/>
            <person name="Bullock K."/>
            <person name="Deik A."/>
            <person name="Scott J."/>
            <person name="Pierce K.A."/>
            <person name="Xavier R.J."/>
            <person name="Alm E.J."/>
        </authorList>
    </citation>
    <scope>NUCLEOTIDE SEQUENCE [LARGE SCALE GENOMIC DNA]</scope>
    <source>
        <strain evidence="7 8">BIOML-A6</strain>
    </source>
</reference>
<evidence type="ECO:0000256" key="6">
    <source>
        <dbReference type="HAMAP-Rule" id="MF_00735"/>
    </source>
</evidence>
<comment type="function">
    <text evidence="6">Methylates ribosomal protein L11.</text>
</comment>
<keyword evidence="7" id="KW-0689">Ribosomal protein</keyword>
<keyword evidence="7" id="KW-0687">Ribonucleoprotein</keyword>
<dbReference type="InterPro" id="IPR050078">
    <property type="entry name" value="Ribosomal_L11_MeTrfase_PrmA"/>
</dbReference>
<evidence type="ECO:0000256" key="1">
    <source>
        <dbReference type="ARBA" id="ARBA00009741"/>
    </source>
</evidence>
<keyword evidence="2 6" id="KW-0963">Cytoplasm</keyword>
<keyword evidence="4 6" id="KW-0808">Transferase</keyword>
<evidence type="ECO:0000256" key="2">
    <source>
        <dbReference type="ARBA" id="ARBA00022490"/>
    </source>
</evidence>
<dbReference type="CDD" id="cd02440">
    <property type="entry name" value="AdoMet_MTases"/>
    <property type="match status" value="1"/>
</dbReference>
<dbReference type="HAMAP" id="MF_00735">
    <property type="entry name" value="Methyltr_PrmA"/>
    <property type="match status" value="1"/>
</dbReference>
<keyword evidence="5 6" id="KW-0949">S-adenosyl-L-methionine</keyword>
<evidence type="ECO:0000256" key="4">
    <source>
        <dbReference type="ARBA" id="ARBA00022679"/>
    </source>
</evidence>
<dbReference type="GO" id="GO:0032259">
    <property type="term" value="P:methylation"/>
    <property type="evidence" value="ECO:0007669"/>
    <property type="project" value="UniProtKB-KW"/>
</dbReference>
<dbReference type="NCBIfam" id="TIGR00406">
    <property type="entry name" value="prmA"/>
    <property type="match status" value="1"/>
</dbReference>
<gene>
    <name evidence="6 7" type="primary">prmA</name>
    <name evidence="7" type="ORF">GT528_08415</name>
</gene>
<organism evidence="7 8">
    <name type="scientific">Dorea longicatena</name>
    <dbReference type="NCBI Taxonomy" id="88431"/>
    <lineage>
        <taxon>Bacteria</taxon>
        <taxon>Bacillati</taxon>
        <taxon>Bacillota</taxon>
        <taxon>Clostridia</taxon>
        <taxon>Lachnospirales</taxon>
        <taxon>Lachnospiraceae</taxon>
        <taxon>Dorea</taxon>
    </lineage>
</organism>
<evidence type="ECO:0000313" key="7">
    <source>
        <dbReference type="EMBL" id="MZK41733.1"/>
    </source>
</evidence>
<name>A0A6L8RZG3_9FIRM</name>
<dbReference type="SUPFAM" id="SSF53335">
    <property type="entry name" value="S-adenosyl-L-methionine-dependent methyltransferases"/>
    <property type="match status" value="1"/>
</dbReference>
<comment type="similarity">
    <text evidence="1 6">Belongs to the methyltransferase superfamily. PrmA family.</text>
</comment>
<accession>A0A6L8RZG3</accession>
<dbReference type="Proteomes" id="UP000472916">
    <property type="component" value="Unassembled WGS sequence"/>
</dbReference>
<evidence type="ECO:0000256" key="3">
    <source>
        <dbReference type="ARBA" id="ARBA00022603"/>
    </source>
</evidence>